<reference evidence="1" key="1">
    <citation type="submission" date="2014-11" db="EMBL/GenBank/DDBJ databases">
        <authorList>
            <person name="Amaro Gonzalez C."/>
        </authorList>
    </citation>
    <scope>NUCLEOTIDE SEQUENCE</scope>
</reference>
<evidence type="ECO:0000313" key="1">
    <source>
        <dbReference type="EMBL" id="JAH77253.1"/>
    </source>
</evidence>
<protein>
    <submittedName>
        <fullName evidence="1">Uncharacterized protein</fullName>
    </submittedName>
</protein>
<reference evidence="1" key="2">
    <citation type="journal article" date="2015" name="Fish Shellfish Immunol.">
        <title>Early steps in the European eel (Anguilla anguilla)-Vibrio vulnificus interaction in the gills: Role of the RtxA13 toxin.</title>
        <authorList>
            <person name="Callol A."/>
            <person name="Pajuelo D."/>
            <person name="Ebbesson L."/>
            <person name="Teles M."/>
            <person name="MacKenzie S."/>
            <person name="Amaro C."/>
        </authorList>
    </citation>
    <scope>NUCLEOTIDE SEQUENCE</scope>
</reference>
<organism evidence="1">
    <name type="scientific">Anguilla anguilla</name>
    <name type="common">European freshwater eel</name>
    <name type="synonym">Muraena anguilla</name>
    <dbReference type="NCBI Taxonomy" id="7936"/>
    <lineage>
        <taxon>Eukaryota</taxon>
        <taxon>Metazoa</taxon>
        <taxon>Chordata</taxon>
        <taxon>Craniata</taxon>
        <taxon>Vertebrata</taxon>
        <taxon>Euteleostomi</taxon>
        <taxon>Actinopterygii</taxon>
        <taxon>Neopterygii</taxon>
        <taxon>Teleostei</taxon>
        <taxon>Anguilliformes</taxon>
        <taxon>Anguillidae</taxon>
        <taxon>Anguilla</taxon>
    </lineage>
</organism>
<proteinExistence type="predicted"/>
<dbReference type="EMBL" id="GBXM01031324">
    <property type="protein sequence ID" value="JAH77253.1"/>
    <property type="molecule type" value="Transcribed_RNA"/>
</dbReference>
<name>A0A0E9VJ77_ANGAN</name>
<sequence length="31" mass="3824">MKRLFKAGMMDFEGHEMCRNYDNCRLYTYCP</sequence>
<dbReference type="AlphaFoldDB" id="A0A0E9VJ77"/>
<accession>A0A0E9VJ77</accession>